<proteinExistence type="predicted"/>
<evidence type="ECO:0000313" key="2">
    <source>
        <dbReference type="EMBL" id="CAG6635508.1"/>
    </source>
</evidence>
<evidence type="ECO:0000256" key="1">
    <source>
        <dbReference type="SAM" id="Phobius"/>
    </source>
</evidence>
<dbReference type="AlphaFoldDB" id="A0A8D8VUZ1"/>
<sequence length="99" mass="12273">MNSFGLKCHCQKCQSFSNEKKYRIKLFFSLRKNINITLMFVYFQNPYFNEILTCKFVIMLFFPLTFKCLYFRFVFELKFVSNFLFFQEIMDTFHQNNDR</sequence>
<accession>A0A8D8VUZ1</accession>
<name>A0A8D8VUZ1_9HEMI</name>
<reference evidence="2" key="1">
    <citation type="submission" date="2021-05" db="EMBL/GenBank/DDBJ databases">
        <authorList>
            <person name="Alioto T."/>
            <person name="Alioto T."/>
            <person name="Gomez Garrido J."/>
        </authorList>
    </citation>
    <scope>NUCLEOTIDE SEQUENCE</scope>
</reference>
<dbReference type="EMBL" id="HBUF01090191">
    <property type="protein sequence ID" value="CAG6635510.1"/>
    <property type="molecule type" value="Transcribed_RNA"/>
</dbReference>
<feature type="transmembrane region" description="Helical" evidence="1">
    <location>
        <begin position="56"/>
        <end position="75"/>
    </location>
</feature>
<organism evidence="2">
    <name type="scientific">Cacopsylla melanoneura</name>
    <dbReference type="NCBI Taxonomy" id="428564"/>
    <lineage>
        <taxon>Eukaryota</taxon>
        <taxon>Metazoa</taxon>
        <taxon>Ecdysozoa</taxon>
        <taxon>Arthropoda</taxon>
        <taxon>Hexapoda</taxon>
        <taxon>Insecta</taxon>
        <taxon>Pterygota</taxon>
        <taxon>Neoptera</taxon>
        <taxon>Paraneoptera</taxon>
        <taxon>Hemiptera</taxon>
        <taxon>Sternorrhyncha</taxon>
        <taxon>Psylloidea</taxon>
        <taxon>Psyllidae</taxon>
        <taxon>Psyllinae</taxon>
        <taxon>Cacopsylla</taxon>
    </lineage>
</organism>
<keyword evidence="1" id="KW-0812">Transmembrane</keyword>
<keyword evidence="1" id="KW-0472">Membrane</keyword>
<keyword evidence="1" id="KW-1133">Transmembrane helix</keyword>
<protein>
    <submittedName>
        <fullName evidence="2">Uncharacterized protein</fullName>
    </submittedName>
</protein>
<dbReference type="EMBL" id="HBUF01090190">
    <property type="protein sequence ID" value="CAG6635508.1"/>
    <property type="molecule type" value="Transcribed_RNA"/>
</dbReference>